<sequence length="336" mass="37893">MGLGGNLIWTAVLHSIAEQSGEKPVIAKTPLLTDFLAGALFKRGDDYRTDQVFLGNSEIAHPKISSKSRPERLIDCLFEKMISLPRLRSCWEHYVYRKSLADWKNGKQPLYVHIDMRLHSYAEKQTKQRTFWKTGGTASSIIAANFGFDVPEPKCRFFPTSEEEAYVDGLLASEGITKPFIVIEPDTNRDWFGELRAWPFERWQELVYSLNDNLPQFELIQTGLGRGGVLDGVRDFTNKTSFREAASLLDRSTLFIGTEGGLMHLSAAVNCRSVVLWGGLTLPEFIGYPHQQRIICHRVSCAPCGNAGWCDNEHLCMRSITVKEVYLSVLEELKAG</sequence>
<dbReference type="GO" id="GO:0008713">
    <property type="term" value="F:ADP-heptose-lipopolysaccharide heptosyltransferase activity"/>
    <property type="evidence" value="ECO:0007669"/>
    <property type="project" value="TreeGrafter"/>
</dbReference>
<dbReference type="CDD" id="cd03789">
    <property type="entry name" value="GT9_LPS_heptosyltransferase"/>
    <property type="match status" value="1"/>
</dbReference>
<name>A0A367VLZ6_9PROT</name>
<reference evidence="3 4" key="1">
    <citation type="submission" date="2014-07" db="EMBL/GenBank/DDBJ databases">
        <title>Draft genome sequence of Thalassospira profundimaris R8-17.</title>
        <authorList>
            <person name="Lai Q."/>
            <person name="Shao Z."/>
        </authorList>
    </citation>
    <scope>NUCLEOTIDE SEQUENCE [LARGE SCALE GENOMIC DNA]</scope>
    <source>
        <strain evidence="3 4">R8-17</strain>
    </source>
</reference>
<dbReference type="InterPro" id="IPR051199">
    <property type="entry name" value="LPS_LOS_Heptosyltrfase"/>
</dbReference>
<dbReference type="PANTHER" id="PTHR30160">
    <property type="entry name" value="TETRAACYLDISACCHARIDE 4'-KINASE-RELATED"/>
    <property type="match status" value="1"/>
</dbReference>
<evidence type="ECO:0000313" key="4">
    <source>
        <dbReference type="Proteomes" id="UP000253061"/>
    </source>
</evidence>
<evidence type="ECO:0000313" key="3">
    <source>
        <dbReference type="EMBL" id="RCK25432.1"/>
    </source>
</evidence>
<dbReference type="Gene3D" id="3.40.50.2000">
    <property type="entry name" value="Glycogen Phosphorylase B"/>
    <property type="match status" value="1"/>
</dbReference>
<evidence type="ECO:0000256" key="2">
    <source>
        <dbReference type="ARBA" id="ARBA00022679"/>
    </source>
</evidence>
<dbReference type="AlphaFoldDB" id="A0A367VLZ6"/>
<dbReference type="GO" id="GO:0009244">
    <property type="term" value="P:lipopolysaccharide core region biosynthetic process"/>
    <property type="evidence" value="ECO:0007669"/>
    <property type="project" value="TreeGrafter"/>
</dbReference>
<keyword evidence="2" id="KW-0808">Transferase</keyword>
<proteinExistence type="predicted"/>
<dbReference type="InterPro" id="IPR002201">
    <property type="entry name" value="Glyco_trans_9"/>
</dbReference>
<dbReference type="RefSeq" id="WP_062956486.1">
    <property type="nucleotide sequence ID" value="NZ_JPWB01000001.1"/>
</dbReference>
<evidence type="ECO:0008006" key="5">
    <source>
        <dbReference type="Google" id="ProtNLM"/>
    </source>
</evidence>
<gene>
    <name evidence="3" type="ORF">TH6_02120</name>
</gene>
<dbReference type="GO" id="GO:0005829">
    <property type="term" value="C:cytosol"/>
    <property type="evidence" value="ECO:0007669"/>
    <property type="project" value="TreeGrafter"/>
</dbReference>
<protein>
    <recommendedName>
        <fullName evidence="5">Glycosyl transferase family 9</fullName>
    </recommendedName>
</protein>
<dbReference type="Proteomes" id="UP000253061">
    <property type="component" value="Unassembled WGS sequence"/>
</dbReference>
<evidence type="ECO:0000256" key="1">
    <source>
        <dbReference type="ARBA" id="ARBA00022676"/>
    </source>
</evidence>
<dbReference type="SUPFAM" id="SSF53756">
    <property type="entry name" value="UDP-Glycosyltransferase/glycogen phosphorylase"/>
    <property type="match status" value="1"/>
</dbReference>
<keyword evidence="1" id="KW-0328">Glycosyltransferase</keyword>
<dbReference type="EMBL" id="JPWB01000001">
    <property type="protein sequence ID" value="RCK25432.1"/>
    <property type="molecule type" value="Genomic_DNA"/>
</dbReference>
<dbReference type="Pfam" id="PF01075">
    <property type="entry name" value="Glyco_transf_9"/>
    <property type="match status" value="1"/>
</dbReference>
<accession>A0A367VLZ6</accession>
<comment type="caution">
    <text evidence="3">The sequence shown here is derived from an EMBL/GenBank/DDBJ whole genome shotgun (WGS) entry which is preliminary data.</text>
</comment>
<organism evidence="3 4">
    <name type="scientific">Thalassospira profundimaris</name>
    <dbReference type="NCBI Taxonomy" id="502049"/>
    <lineage>
        <taxon>Bacteria</taxon>
        <taxon>Pseudomonadati</taxon>
        <taxon>Pseudomonadota</taxon>
        <taxon>Alphaproteobacteria</taxon>
        <taxon>Rhodospirillales</taxon>
        <taxon>Thalassospiraceae</taxon>
        <taxon>Thalassospira</taxon>
    </lineage>
</organism>